<evidence type="ECO:0000256" key="2">
    <source>
        <dbReference type="ARBA" id="ARBA00022777"/>
    </source>
</evidence>
<dbReference type="GO" id="GO:0005829">
    <property type="term" value="C:cytosol"/>
    <property type="evidence" value="ECO:0007669"/>
    <property type="project" value="TreeGrafter"/>
</dbReference>
<protein>
    <submittedName>
        <fullName evidence="4">Sugar kinase</fullName>
    </submittedName>
</protein>
<evidence type="ECO:0000256" key="1">
    <source>
        <dbReference type="ARBA" id="ARBA00022679"/>
    </source>
</evidence>
<evidence type="ECO:0000259" key="3">
    <source>
        <dbReference type="Pfam" id="PF00294"/>
    </source>
</evidence>
<keyword evidence="1" id="KW-0808">Transferase</keyword>
<dbReference type="PANTHER" id="PTHR10584:SF166">
    <property type="entry name" value="RIBOKINASE"/>
    <property type="match status" value="1"/>
</dbReference>
<dbReference type="Pfam" id="PF00294">
    <property type="entry name" value="PfkB"/>
    <property type="match status" value="1"/>
</dbReference>
<keyword evidence="2 4" id="KW-0418">Kinase</keyword>
<dbReference type="AlphaFoldDB" id="A0A1F5RFM9"/>
<dbReference type="SUPFAM" id="SSF53613">
    <property type="entry name" value="Ribokinase-like"/>
    <property type="match status" value="1"/>
</dbReference>
<dbReference type="InterPro" id="IPR029056">
    <property type="entry name" value="Ribokinase-like"/>
</dbReference>
<dbReference type="PROSITE" id="PS00584">
    <property type="entry name" value="PFKB_KINASES_2"/>
    <property type="match status" value="1"/>
</dbReference>
<dbReference type="InterPro" id="IPR002173">
    <property type="entry name" value="Carboh/pur_kinase_PfkB_CS"/>
</dbReference>
<comment type="caution">
    <text evidence="4">The sequence shown here is derived from an EMBL/GenBank/DDBJ whole genome shotgun (WGS) entry which is preliminary data.</text>
</comment>
<evidence type="ECO:0000313" key="5">
    <source>
        <dbReference type="Proteomes" id="UP000177230"/>
    </source>
</evidence>
<feature type="domain" description="Carbohydrate kinase PfkB" evidence="3">
    <location>
        <begin position="34"/>
        <end position="274"/>
    </location>
</feature>
<proteinExistence type="predicted"/>
<dbReference type="EMBL" id="MFFM01000021">
    <property type="protein sequence ID" value="OGF13305.1"/>
    <property type="molecule type" value="Genomic_DNA"/>
</dbReference>
<evidence type="ECO:0000313" key="4">
    <source>
        <dbReference type="EMBL" id="OGF13305.1"/>
    </source>
</evidence>
<gene>
    <name evidence="4" type="ORF">A2024_04460</name>
</gene>
<dbReference type="Proteomes" id="UP000177230">
    <property type="component" value="Unassembled WGS sequence"/>
</dbReference>
<reference evidence="4 5" key="1">
    <citation type="journal article" date="2016" name="Nat. Commun.">
        <title>Thousands of microbial genomes shed light on interconnected biogeochemical processes in an aquifer system.</title>
        <authorList>
            <person name="Anantharaman K."/>
            <person name="Brown C.T."/>
            <person name="Hug L.A."/>
            <person name="Sharon I."/>
            <person name="Castelle C.J."/>
            <person name="Probst A.J."/>
            <person name="Thomas B.C."/>
            <person name="Singh A."/>
            <person name="Wilkins M.J."/>
            <person name="Karaoz U."/>
            <person name="Brodie E.L."/>
            <person name="Williams K.H."/>
            <person name="Hubbard S.S."/>
            <person name="Banfield J.F."/>
        </authorList>
    </citation>
    <scope>NUCLEOTIDE SEQUENCE [LARGE SCALE GENOMIC DNA]</scope>
</reference>
<dbReference type="GO" id="GO:0016301">
    <property type="term" value="F:kinase activity"/>
    <property type="evidence" value="ECO:0007669"/>
    <property type="project" value="UniProtKB-KW"/>
</dbReference>
<sequence length="304" mass="33559">MPMLVVGSIALDSVKTPFGETKEALGGSALYFSSAASFFTQVSLVGVVGEDFPKDNIEFLAKRGVDLSGLEVVPGKTFRWAGSYQYDMNEAKTHATDLNVFEGFRPKLKPEHENAEFLFLANIDPVLQQDVISKVKGPKAIGCDTMNFWISGKKDELLKTIKKVDIMFINDAEARQLAGVPNLIKAAKAIRAMGPKILVIKKGEHGAILLTDDTAFTVPAYPLEDVFDPTGAGDSFAGGFMGYLSSKGEINDRNLRRAMIYGSVMASFNVESFSMDRLKTLTREEIEKRFQEFKKLSHFEECEV</sequence>
<name>A0A1F5RFM9_9BACT</name>
<organism evidence="4 5">
    <name type="scientific">Candidatus Edwardsbacteria bacterium GWF2_54_11</name>
    <dbReference type="NCBI Taxonomy" id="1817851"/>
    <lineage>
        <taxon>Bacteria</taxon>
        <taxon>Candidatus Edwardsiibacteriota</taxon>
    </lineage>
</organism>
<accession>A0A1F5RFM9</accession>
<dbReference type="Gene3D" id="3.40.1190.20">
    <property type="match status" value="1"/>
</dbReference>
<dbReference type="PANTHER" id="PTHR10584">
    <property type="entry name" value="SUGAR KINASE"/>
    <property type="match status" value="1"/>
</dbReference>
<dbReference type="InterPro" id="IPR011611">
    <property type="entry name" value="PfkB_dom"/>
</dbReference>